<comment type="similarity">
    <text evidence="6">Belongs to the exbB/tolQ family.</text>
</comment>
<evidence type="ECO:0000256" key="4">
    <source>
        <dbReference type="ARBA" id="ARBA00022989"/>
    </source>
</evidence>
<name>A0ABV4UH70_9RHOO</name>
<evidence type="ECO:0000256" key="7">
    <source>
        <dbReference type="SAM" id="Phobius"/>
    </source>
</evidence>
<organism evidence="9 10">
    <name type="scientific">Dentiradicibacter hellwigii</name>
    <dbReference type="NCBI Taxonomy" id="3149053"/>
    <lineage>
        <taxon>Bacteria</taxon>
        <taxon>Pseudomonadati</taxon>
        <taxon>Pseudomonadota</taxon>
        <taxon>Betaproteobacteria</taxon>
        <taxon>Rhodocyclales</taxon>
        <taxon>Rhodocyclaceae</taxon>
        <taxon>Dentiradicibacter</taxon>
    </lineage>
</organism>
<feature type="transmembrane region" description="Helical" evidence="7">
    <location>
        <begin position="139"/>
        <end position="158"/>
    </location>
</feature>
<evidence type="ECO:0000256" key="1">
    <source>
        <dbReference type="ARBA" id="ARBA00004651"/>
    </source>
</evidence>
<accession>A0ABV4UH70</accession>
<evidence type="ECO:0000259" key="8">
    <source>
        <dbReference type="Pfam" id="PF01618"/>
    </source>
</evidence>
<dbReference type="EMBL" id="JBEUWX010000002">
    <property type="protein sequence ID" value="MFA9950598.1"/>
    <property type="molecule type" value="Genomic_DNA"/>
</dbReference>
<keyword evidence="3 7" id="KW-0812">Transmembrane</keyword>
<dbReference type="InterPro" id="IPR050790">
    <property type="entry name" value="ExbB/TolQ_transport"/>
</dbReference>
<protein>
    <submittedName>
        <fullName evidence="9">MotA/TolQ/ExbB proton channel family protein</fullName>
    </submittedName>
</protein>
<dbReference type="Pfam" id="PF01618">
    <property type="entry name" value="MotA_ExbB"/>
    <property type="match status" value="1"/>
</dbReference>
<feature type="transmembrane region" description="Helical" evidence="7">
    <location>
        <begin position="109"/>
        <end position="127"/>
    </location>
</feature>
<reference evidence="10" key="1">
    <citation type="submission" date="2024-06" db="EMBL/GenBank/DDBJ databases">
        <title>Radixoralia hellwigii gen. nov., sp nov., isolated from a root canal in the human oral cavity.</title>
        <authorList>
            <person name="Bartsch S."/>
            <person name="Wittmer A."/>
            <person name="Schulz A.-K."/>
            <person name="Neumann-Schaal M."/>
            <person name="Wolf J."/>
            <person name="Gronow S."/>
            <person name="Tennert C."/>
            <person name="Haecker G."/>
            <person name="Cieplik F."/>
            <person name="Al-Ahmad A."/>
        </authorList>
    </citation>
    <scope>NUCLEOTIDE SEQUENCE [LARGE SCALE GENOMIC DNA]</scope>
    <source>
        <strain evidence="10">Wk13</strain>
    </source>
</reference>
<keyword evidence="6" id="KW-0653">Protein transport</keyword>
<evidence type="ECO:0000256" key="3">
    <source>
        <dbReference type="ARBA" id="ARBA00022692"/>
    </source>
</evidence>
<evidence type="ECO:0000256" key="6">
    <source>
        <dbReference type="RuleBase" id="RU004057"/>
    </source>
</evidence>
<evidence type="ECO:0000256" key="2">
    <source>
        <dbReference type="ARBA" id="ARBA00022475"/>
    </source>
</evidence>
<feature type="transmembrane region" description="Helical" evidence="7">
    <location>
        <begin position="20"/>
        <end position="44"/>
    </location>
</feature>
<feature type="domain" description="MotA/TolQ/ExbB proton channel" evidence="8">
    <location>
        <begin position="59"/>
        <end position="165"/>
    </location>
</feature>
<dbReference type="Proteomes" id="UP001574673">
    <property type="component" value="Unassembled WGS sequence"/>
</dbReference>
<evidence type="ECO:0000313" key="10">
    <source>
        <dbReference type="Proteomes" id="UP001574673"/>
    </source>
</evidence>
<keyword evidence="4 7" id="KW-1133">Transmembrane helix</keyword>
<evidence type="ECO:0000256" key="5">
    <source>
        <dbReference type="ARBA" id="ARBA00023136"/>
    </source>
</evidence>
<proteinExistence type="inferred from homology"/>
<sequence length="193" mass="20869">MNSTSTIDTIRELLHVVSGVLVWPVLIALLLLAALTLVALGAFIQECWSRRGKRRPWQQITGAALEAAAADQTSPDPLDIRLERVLQDSERRRWSALALLRQGVRIGPALGLMGTLIPMANALQGLADGNLPSLASNMVTAFAATVIGLAISVTIYLITSIREQWIREDNQALAFRAEALLQAANAPAARQQD</sequence>
<dbReference type="RefSeq" id="WP_418891643.1">
    <property type="nucleotide sequence ID" value="NZ_JBEUWX010000002.1"/>
</dbReference>
<dbReference type="PANTHER" id="PTHR30625:SF3">
    <property type="entry name" value="TOL-PAL SYSTEM PROTEIN TOLQ"/>
    <property type="match status" value="1"/>
</dbReference>
<keyword evidence="6" id="KW-0813">Transport</keyword>
<keyword evidence="5 7" id="KW-0472">Membrane</keyword>
<dbReference type="PANTHER" id="PTHR30625">
    <property type="entry name" value="PROTEIN TOLQ"/>
    <property type="match status" value="1"/>
</dbReference>
<keyword evidence="10" id="KW-1185">Reference proteome</keyword>
<evidence type="ECO:0000313" key="9">
    <source>
        <dbReference type="EMBL" id="MFA9950598.1"/>
    </source>
</evidence>
<comment type="caution">
    <text evidence="9">The sequence shown here is derived from an EMBL/GenBank/DDBJ whole genome shotgun (WGS) entry which is preliminary data.</text>
</comment>
<comment type="subcellular location">
    <subcellularLocation>
        <location evidence="1">Cell membrane</location>
        <topology evidence="1">Multi-pass membrane protein</topology>
    </subcellularLocation>
    <subcellularLocation>
        <location evidence="6">Membrane</location>
        <topology evidence="6">Multi-pass membrane protein</topology>
    </subcellularLocation>
</comment>
<dbReference type="InterPro" id="IPR002898">
    <property type="entry name" value="MotA_ExbB_proton_chnl"/>
</dbReference>
<keyword evidence="2" id="KW-1003">Cell membrane</keyword>
<gene>
    <name evidence="9" type="ORF">ABCS64_09775</name>
</gene>